<gene>
    <name evidence="1" type="ORF">RMQ68_01950</name>
</gene>
<proteinExistence type="predicted"/>
<organism evidence="1">
    <name type="scientific">Arcobacter sp. AZ-2023</name>
    <dbReference type="NCBI Taxonomy" id="3074453"/>
    <lineage>
        <taxon>Bacteria</taxon>
        <taxon>Pseudomonadati</taxon>
        <taxon>Campylobacterota</taxon>
        <taxon>Epsilonproteobacteria</taxon>
        <taxon>Campylobacterales</taxon>
        <taxon>Arcobacteraceae</taxon>
        <taxon>Arcobacter</taxon>
    </lineage>
</organism>
<evidence type="ECO:0000313" key="1">
    <source>
        <dbReference type="EMBL" id="WNL30178.1"/>
    </source>
</evidence>
<name>A0AA96DLI6_9BACT</name>
<reference evidence="1" key="1">
    <citation type="submission" date="2023-09" db="EMBL/GenBank/DDBJ databases">
        <title>Arcobacter tbilisiensis sp. nov. isolated from chicken meat in Tbilisi, Georgia.</title>
        <authorList>
            <person name="Matthias R."/>
            <person name="Zautner A.E."/>
        </authorList>
    </citation>
    <scope>NUCLEOTIDE SEQUENCE</scope>
    <source>
        <strain evidence="1">LEO 52</strain>
    </source>
</reference>
<dbReference type="EMBL" id="CP134854">
    <property type="protein sequence ID" value="WNL30178.1"/>
    <property type="molecule type" value="Genomic_DNA"/>
</dbReference>
<protein>
    <submittedName>
        <fullName evidence="1">Uncharacterized protein</fullName>
    </submittedName>
</protein>
<dbReference type="AlphaFoldDB" id="A0AA96DLI6"/>
<sequence>MSNKVFESLLIEKIDQFVTGMTDIRTLKLMNYPKLCGLILFF</sequence>
<accession>A0AA96DLI6</accession>